<dbReference type="Proteomes" id="UP000509510">
    <property type="component" value="Chromosome I"/>
</dbReference>
<dbReference type="AlphaFoldDB" id="A0A7H8QHN6"/>
<feature type="domain" description="BTB" evidence="2">
    <location>
        <begin position="59"/>
        <end position="124"/>
    </location>
</feature>
<sequence length="277" mass="31697">MFARKTPYGRSESFSDKQQAKKSMSRSMKRSFKEHSISSRGIRREKKHERSSTECDHPSSAIITISVGKEQRLFAAHEHVLRTSPFFAARCRGQFLEPHNKLISLPDEQPEILSCILEYLYKGDYYPRLAHNKRHDTWEIEDNGMDIDGEAKQASLLVYDADGSVILKDTAVYCAAERYNLPDLKRLALRKQGLQSGIHCSTILSSARYAYANTPDSESKLRAHYLALIIRSRSTFKRSGTMQMEMEKGGKLFFDLFVAMCNHMDDLNASPTSKGWW</sequence>
<reference evidence="4" key="1">
    <citation type="submission" date="2020-06" db="EMBL/GenBank/DDBJ databases">
        <title>A chromosome-scale genome assembly of Talaromyces rugulosus W13939.</title>
        <authorList>
            <person name="Wang B."/>
            <person name="Guo L."/>
            <person name="Ye K."/>
            <person name="Wang L."/>
        </authorList>
    </citation>
    <scope>NUCLEOTIDE SEQUENCE [LARGE SCALE GENOMIC DNA]</scope>
    <source>
        <strain evidence="4">W13939</strain>
    </source>
</reference>
<dbReference type="SUPFAM" id="SSF54695">
    <property type="entry name" value="POZ domain"/>
    <property type="match status" value="1"/>
</dbReference>
<feature type="region of interest" description="Disordered" evidence="1">
    <location>
        <begin position="1"/>
        <end position="57"/>
    </location>
</feature>
<proteinExistence type="predicted"/>
<dbReference type="CDD" id="cd18186">
    <property type="entry name" value="BTB_POZ_ZBTB_KLHL-like"/>
    <property type="match status" value="1"/>
</dbReference>
<dbReference type="RefSeq" id="XP_035339589.1">
    <property type="nucleotide sequence ID" value="XM_035483696.1"/>
</dbReference>
<dbReference type="PANTHER" id="PTHR47843:SF1">
    <property type="entry name" value="BTB DOMAIN-CONTAINING PROTEIN"/>
    <property type="match status" value="1"/>
</dbReference>
<dbReference type="EMBL" id="CP055898">
    <property type="protein sequence ID" value="QKX53410.1"/>
    <property type="molecule type" value="Genomic_DNA"/>
</dbReference>
<dbReference type="InterPro" id="IPR000210">
    <property type="entry name" value="BTB/POZ_dom"/>
</dbReference>
<protein>
    <recommendedName>
        <fullName evidence="2">BTB domain-containing protein</fullName>
    </recommendedName>
</protein>
<gene>
    <name evidence="3" type="ORF">TRUGW13939_00489</name>
</gene>
<feature type="compositionally biased region" description="Basic and acidic residues" evidence="1">
    <location>
        <begin position="48"/>
        <end position="57"/>
    </location>
</feature>
<dbReference type="Gene3D" id="3.30.710.10">
    <property type="entry name" value="Potassium Channel Kv1.1, Chain A"/>
    <property type="match status" value="1"/>
</dbReference>
<dbReference type="Pfam" id="PF00651">
    <property type="entry name" value="BTB"/>
    <property type="match status" value="1"/>
</dbReference>
<dbReference type="KEGG" id="trg:TRUGW13939_00489"/>
<keyword evidence="4" id="KW-1185">Reference proteome</keyword>
<accession>A0A7H8QHN6</accession>
<dbReference type="InterPro" id="IPR011333">
    <property type="entry name" value="SKP1/BTB/POZ_sf"/>
</dbReference>
<dbReference type="PROSITE" id="PS50097">
    <property type="entry name" value="BTB"/>
    <property type="match status" value="1"/>
</dbReference>
<name>A0A7H8QHN6_TALRU</name>
<evidence type="ECO:0000313" key="3">
    <source>
        <dbReference type="EMBL" id="QKX53410.1"/>
    </source>
</evidence>
<organism evidence="3 4">
    <name type="scientific">Talaromyces rugulosus</name>
    <name type="common">Penicillium rugulosum</name>
    <dbReference type="NCBI Taxonomy" id="121627"/>
    <lineage>
        <taxon>Eukaryota</taxon>
        <taxon>Fungi</taxon>
        <taxon>Dikarya</taxon>
        <taxon>Ascomycota</taxon>
        <taxon>Pezizomycotina</taxon>
        <taxon>Eurotiomycetes</taxon>
        <taxon>Eurotiomycetidae</taxon>
        <taxon>Eurotiales</taxon>
        <taxon>Trichocomaceae</taxon>
        <taxon>Talaromyces</taxon>
        <taxon>Talaromyces sect. Islandici</taxon>
    </lineage>
</organism>
<dbReference type="GeneID" id="55988002"/>
<evidence type="ECO:0000256" key="1">
    <source>
        <dbReference type="SAM" id="MobiDB-lite"/>
    </source>
</evidence>
<dbReference type="PANTHER" id="PTHR47843">
    <property type="entry name" value="BTB DOMAIN-CONTAINING PROTEIN-RELATED"/>
    <property type="match status" value="1"/>
</dbReference>
<evidence type="ECO:0000313" key="4">
    <source>
        <dbReference type="Proteomes" id="UP000509510"/>
    </source>
</evidence>
<evidence type="ECO:0000259" key="2">
    <source>
        <dbReference type="PROSITE" id="PS50097"/>
    </source>
</evidence>
<dbReference type="OrthoDB" id="45365at2759"/>